<evidence type="ECO:0000313" key="2">
    <source>
        <dbReference type="EMBL" id="KRZ08828.1"/>
    </source>
</evidence>
<evidence type="ECO:0000256" key="1">
    <source>
        <dbReference type="SAM" id="MobiDB-lite"/>
    </source>
</evidence>
<evidence type="ECO:0000313" key="3">
    <source>
        <dbReference type="Proteomes" id="UP000054826"/>
    </source>
</evidence>
<name>A0A0V1HEU6_TRIPS</name>
<organism evidence="2 3">
    <name type="scientific">Trichinella pseudospiralis</name>
    <name type="common">Parasitic roundworm</name>
    <dbReference type="NCBI Taxonomy" id="6337"/>
    <lineage>
        <taxon>Eukaryota</taxon>
        <taxon>Metazoa</taxon>
        <taxon>Ecdysozoa</taxon>
        <taxon>Nematoda</taxon>
        <taxon>Enoplea</taxon>
        <taxon>Dorylaimia</taxon>
        <taxon>Trichinellida</taxon>
        <taxon>Trichinellidae</taxon>
        <taxon>Trichinella</taxon>
    </lineage>
</organism>
<reference evidence="2 3" key="1">
    <citation type="submission" date="2015-01" db="EMBL/GenBank/DDBJ databases">
        <title>Evolution of Trichinella species and genotypes.</title>
        <authorList>
            <person name="Korhonen P.K."/>
            <person name="Edoardo P."/>
            <person name="Giuseppe L.R."/>
            <person name="Gasser R.B."/>
        </authorList>
    </citation>
    <scope>NUCLEOTIDE SEQUENCE [LARGE SCALE GENOMIC DNA]</scope>
    <source>
        <strain evidence="2">ISS176</strain>
    </source>
</reference>
<accession>A0A0V1HEU6</accession>
<proteinExistence type="predicted"/>
<comment type="caution">
    <text evidence="2">The sequence shown here is derived from an EMBL/GenBank/DDBJ whole genome shotgun (WGS) entry which is preliminary data.</text>
</comment>
<dbReference type="AlphaFoldDB" id="A0A0V1HEU6"/>
<sequence length="32" mass="3409">MNNLKQLGNCVSQGSAPQHQVGPTWANDWLGG</sequence>
<gene>
    <name evidence="2" type="ORF">T4C_5999</name>
</gene>
<feature type="region of interest" description="Disordered" evidence="1">
    <location>
        <begin position="1"/>
        <end position="32"/>
    </location>
</feature>
<protein>
    <submittedName>
        <fullName evidence="2">Uncharacterized protein</fullName>
    </submittedName>
</protein>
<feature type="compositionally biased region" description="Polar residues" evidence="1">
    <location>
        <begin position="1"/>
        <end position="18"/>
    </location>
</feature>
<dbReference type="Proteomes" id="UP000054826">
    <property type="component" value="Unassembled WGS sequence"/>
</dbReference>
<dbReference type="EMBL" id="JYDV01000624">
    <property type="protein sequence ID" value="KRZ08828.1"/>
    <property type="molecule type" value="Genomic_DNA"/>
</dbReference>